<evidence type="ECO:0000256" key="3">
    <source>
        <dbReference type="ARBA" id="ARBA00023004"/>
    </source>
</evidence>
<accession>A0A7G7BGI4</accession>
<evidence type="ECO:0000256" key="2">
    <source>
        <dbReference type="ARBA" id="ARBA00023002"/>
    </source>
</evidence>
<evidence type="ECO:0000313" key="7">
    <source>
        <dbReference type="Proteomes" id="UP000515307"/>
    </source>
</evidence>
<feature type="domain" description="TauD/TfdA-like" evidence="5">
    <location>
        <begin position="69"/>
        <end position="315"/>
    </location>
</feature>
<evidence type="ECO:0000313" key="6">
    <source>
        <dbReference type="EMBL" id="QNE74449.1"/>
    </source>
</evidence>
<dbReference type="InterPro" id="IPR003819">
    <property type="entry name" value="TauD/TfdA-like"/>
</dbReference>
<dbReference type="KEGG" id="sfiy:F0344_07360"/>
<organism evidence="6 7">
    <name type="scientific">Streptomyces finlayi</name>
    <dbReference type="NCBI Taxonomy" id="67296"/>
    <lineage>
        <taxon>Bacteria</taxon>
        <taxon>Bacillati</taxon>
        <taxon>Actinomycetota</taxon>
        <taxon>Actinomycetes</taxon>
        <taxon>Kitasatosporales</taxon>
        <taxon>Streptomycetaceae</taxon>
        <taxon>Streptomyces</taxon>
    </lineage>
</organism>
<dbReference type="InterPro" id="IPR050411">
    <property type="entry name" value="AlphaKG_dependent_hydroxylases"/>
</dbReference>
<dbReference type="Pfam" id="PF02668">
    <property type="entry name" value="TauD"/>
    <property type="match status" value="1"/>
</dbReference>
<dbReference type="EMBL" id="CP045702">
    <property type="protein sequence ID" value="QNE74449.1"/>
    <property type="molecule type" value="Genomic_DNA"/>
</dbReference>
<comment type="cofactor">
    <cofactor evidence="1">
        <name>Fe(2+)</name>
        <dbReference type="ChEBI" id="CHEBI:29033"/>
    </cofactor>
</comment>
<keyword evidence="3" id="KW-0408">Iron</keyword>
<dbReference type="PANTHER" id="PTHR10696">
    <property type="entry name" value="GAMMA-BUTYROBETAINE HYDROXYLASE-RELATED"/>
    <property type="match status" value="1"/>
</dbReference>
<sequence>MLTSARTPRPKWLTSDEAPLWDRSTFSPEAWTYTLAREETIEIIDALTIAQNRLTGQDMFTGRYINRGDFPLGHVGSILEAISSEVSDGRGFAVLRGLPVDRLDERQNALLLRGLTTYLGPIATQSRDGQLIRHVRATGRALGDATVRGHQTADRLWFHTDGADAAALLCLTASETGGLSRLASAATVHNQMLNASPTWTAELYQPFHFHMAGGNVPGLPPTFISPVFSLHRGRFSTRYVRHTLLETPNVTEVPLHRDAMAAFDLLEELADENSIDMELRAGDLQLVNNHTVLHSRTAYRDPQPPAEPRHLLRSWVTFPHYHGRRAAEADEYLRFGWLTDDQQQQLATSWKPPTAPDPAPTA</sequence>
<dbReference type="RefSeq" id="WP_185298006.1">
    <property type="nucleotide sequence ID" value="NZ_CP045702.1"/>
</dbReference>
<dbReference type="InterPro" id="IPR042098">
    <property type="entry name" value="TauD-like_sf"/>
</dbReference>
<dbReference type="Gene3D" id="3.60.130.10">
    <property type="entry name" value="Clavaminate synthase-like"/>
    <property type="match status" value="1"/>
</dbReference>
<evidence type="ECO:0000256" key="1">
    <source>
        <dbReference type="ARBA" id="ARBA00001954"/>
    </source>
</evidence>
<keyword evidence="6" id="KW-0223">Dioxygenase</keyword>
<dbReference type="Proteomes" id="UP000515307">
    <property type="component" value="Chromosome"/>
</dbReference>
<keyword evidence="7" id="KW-1185">Reference proteome</keyword>
<reference evidence="7" key="1">
    <citation type="submission" date="2019-10" db="EMBL/GenBank/DDBJ databases">
        <title>Antimicrobial potential of Antarctic Bacteria.</title>
        <authorList>
            <person name="Benaud N."/>
            <person name="Edwards R.J."/>
            <person name="Ferrari B.C."/>
        </authorList>
    </citation>
    <scope>NUCLEOTIDE SEQUENCE [LARGE SCALE GENOMIC DNA]</scope>
    <source>
        <strain evidence="7">NBSH44</strain>
    </source>
</reference>
<keyword evidence="2" id="KW-0560">Oxidoreductase</keyword>
<dbReference type="PANTHER" id="PTHR10696:SF56">
    <property type="entry name" value="TAUD_TFDA-LIKE DOMAIN-CONTAINING PROTEIN"/>
    <property type="match status" value="1"/>
</dbReference>
<gene>
    <name evidence="6" type="ORF">F0344_07360</name>
</gene>
<dbReference type="GO" id="GO:0051213">
    <property type="term" value="F:dioxygenase activity"/>
    <property type="evidence" value="ECO:0007669"/>
    <property type="project" value="UniProtKB-KW"/>
</dbReference>
<keyword evidence="4" id="KW-0045">Antibiotic biosynthesis</keyword>
<evidence type="ECO:0000259" key="5">
    <source>
        <dbReference type="Pfam" id="PF02668"/>
    </source>
</evidence>
<evidence type="ECO:0000256" key="4">
    <source>
        <dbReference type="ARBA" id="ARBA00023194"/>
    </source>
</evidence>
<dbReference type="AlphaFoldDB" id="A0A7G7BGI4"/>
<protein>
    <submittedName>
        <fullName evidence="6">Taurine catabolism dioxygenase TauD</fullName>
    </submittedName>
</protein>
<name>A0A7G7BGI4_9ACTN</name>
<dbReference type="GO" id="GO:0017000">
    <property type="term" value="P:antibiotic biosynthetic process"/>
    <property type="evidence" value="ECO:0007669"/>
    <property type="project" value="UniProtKB-KW"/>
</dbReference>
<dbReference type="SUPFAM" id="SSF51197">
    <property type="entry name" value="Clavaminate synthase-like"/>
    <property type="match status" value="1"/>
</dbReference>
<proteinExistence type="predicted"/>